<dbReference type="Proteomes" id="UP000689195">
    <property type="component" value="Unassembled WGS sequence"/>
</dbReference>
<protein>
    <submittedName>
        <fullName evidence="1">Uncharacterized protein</fullName>
    </submittedName>
</protein>
<organism evidence="1 2">
    <name type="scientific">Paramecium pentaurelia</name>
    <dbReference type="NCBI Taxonomy" id="43138"/>
    <lineage>
        <taxon>Eukaryota</taxon>
        <taxon>Sar</taxon>
        <taxon>Alveolata</taxon>
        <taxon>Ciliophora</taxon>
        <taxon>Intramacronucleata</taxon>
        <taxon>Oligohymenophorea</taxon>
        <taxon>Peniculida</taxon>
        <taxon>Parameciidae</taxon>
        <taxon>Paramecium</taxon>
    </lineage>
</organism>
<accession>A0A8S1YQN1</accession>
<sequence length="248" mass="30003">MPVVLVHSIFFKNIRGVQSLDQWLRSHYFINFNFKVNVEQMFTFSLIFFQHFFEIIQWKFFFFQRQHHNTKKPPSSPVQSQTEPATLQVCISSFITQVWRQKSCLQKEQLSSGVMNGYIYMDQFIFKNPEFIEREVRWKEQIEELEAKKIDLNKEEMNPLKVLKRSNFLQIRRIPWQFELWPITFPHTEVIGSERLRKFGLYSIYHLETLKKVQKRMTLQMSDVAKFIKKMINNDCEAYQPKAFQIPV</sequence>
<comment type="caution">
    <text evidence="1">The sequence shown here is derived from an EMBL/GenBank/DDBJ whole genome shotgun (WGS) entry which is preliminary data.</text>
</comment>
<gene>
    <name evidence="1" type="ORF">PPENT_87.1.T1890016</name>
</gene>
<keyword evidence="2" id="KW-1185">Reference proteome</keyword>
<evidence type="ECO:0000313" key="2">
    <source>
        <dbReference type="Proteomes" id="UP000689195"/>
    </source>
</evidence>
<reference evidence="1" key="1">
    <citation type="submission" date="2021-01" db="EMBL/GenBank/DDBJ databases">
        <authorList>
            <consortium name="Genoscope - CEA"/>
            <person name="William W."/>
        </authorList>
    </citation>
    <scope>NUCLEOTIDE SEQUENCE</scope>
</reference>
<proteinExistence type="predicted"/>
<dbReference type="EMBL" id="CAJJDO010000189">
    <property type="protein sequence ID" value="CAD8213894.1"/>
    <property type="molecule type" value="Genomic_DNA"/>
</dbReference>
<dbReference type="AlphaFoldDB" id="A0A8S1YQN1"/>
<evidence type="ECO:0000313" key="1">
    <source>
        <dbReference type="EMBL" id="CAD8213894.1"/>
    </source>
</evidence>
<name>A0A8S1YQN1_9CILI</name>